<keyword evidence="4" id="KW-0720">Serine protease</keyword>
<feature type="chain" id="PRO_5042234211" evidence="6">
    <location>
        <begin position="25"/>
        <end position="627"/>
    </location>
</feature>
<gene>
    <name evidence="8" type="ORF">QTG54_015853</name>
</gene>
<evidence type="ECO:0000256" key="3">
    <source>
        <dbReference type="ARBA" id="ARBA00023157"/>
    </source>
</evidence>
<dbReference type="Proteomes" id="UP001224775">
    <property type="component" value="Unassembled WGS sequence"/>
</dbReference>
<comment type="similarity">
    <text evidence="1">Belongs to the peptidase S1 family.</text>
</comment>
<feature type="domain" description="Peptidase S1" evidence="7">
    <location>
        <begin position="90"/>
        <end position="341"/>
    </location>
</feature>
<keyword evidence="3" id="KW-1015">Disulfide bond</keyword>
<keyword evidence="4 8" id="KW-0645">Protease</keyword>
<feature type="compositionally biased region" description="Pro residues" evidence="5">
    <location>
        <begin position="424"/>
        <end position="454"/>
    </location>
</feature>
<dbReference type="GO" id="GO:0004252">
    <property type="term" value="F:serine-type endopeptidase activity"/>
    <property type="evidence" value="ECO:0007669"/>
    <property type="project" value="InterPro"/>
</dbReference>
<dbReference type="PROSITE" id="PS50240">
    <property type="entry name" value="TRYPSIN_DOM"/>
    <property type="match status" value="1"/>
</dbReference>
<keyword evidence="2" id="KW-0843">Virulence</keyword>
<comment type="caution">
    <text evidence="8">The sequence shown here is derived from an EMBL/GenBank/DDBJ whole genome shotgun (WGS) entry which is preliminary data.</text>
</comment>
<dbReference type="SMART" id="SM00020">
    <property type="entry name" value="Tryp_SPc"/>
    <property type="match status" value="1"/>
</dbReference>
<organism evidence="8 9">
    <name type="scientific">Skeletonema marinoi</name>
    <dbReference type="NCBI Taxonomy" id="267567"/>
    <lineage>
        <taxon>Eukaryota</taxon>
        <taxon>Sar</taxon>
        <taxon>Stramenopiles</taxon>
        <taxon>Ochrophyta</taxon>
        <taxon>Bacillariophyta</taxon>
        <taxon>Coscinodiscophyceae</taxon>
        <taxon>Thalassiosirophycidae</taxon>
        <taxon>Thalassiosirales</taxon>
        <taxon>Skeletonemataceae</taxon>
        <taxon>Skeletonema</taxon>
        <taxon>Skeletonema marinoi-dohrnii complex</taxon>
    </lineage>
</organism>
<dbReference type="InterPro" id="IPR001314">
    <property type="entry name" value="Peptidase_S1A"/>
</dbReference>
<reference evidence="8" key="1">
    <citation type="submission" date="2023-06" db="EMBL/GenBank/DDBJ databases">
        <title>Survivors Of The Sea: Transcriptome response of Skeletonema marinoi to long-term dormancy.</title>
        <authorList>
            <person name="Pinder M.I.M."/>
            <person name="Kourtchenko O."/>
            <person name="Robertson E.K."/>
            <person name="Larsson T."/>
            <person name="Maumus F."/>
            <person name="Osuna-Cruz C.M."/>
            <person name="Vancaester E."/>
            <person name="Stenow R."/>
            <person name="Vandepoele K."/>
            <person name="Ploug H."/>
            <person name="Bruchert V."/>
            <person name="Godhe A."/>
            <person name="Topel M."/>
        </authorList>
    </citation>
    <scope>NUCLEOTIDE SEQUENCE</scope>
    <source>
        <strain evidence="8">R05AC</strain>
    </source>
</reference>
<dbReference type="PROSITE" id="PS00135">
    <property type="entry name" value="TRYPSIN_SER"/>
    <property type="match status" value="1"/>
</dbReference>
<feature type="compositionally biased region" description="Low complexity" evidence="5">
    <location>
        <begin position="414"/>
        <end position="423"/>
    </location>
</feature>
<dbReference type="CDD" id="cd00190">
    <property type="entry name" value="Tryp_SPc"/>
    <property type="match status" value="1"/>
</dbReference>
<keyword evidence="6" id="KW-0732">Signal</keyword>
<dbReference type="FunFam" id="2.40.10.10:FF:000002">
    <property type="entry name" value="Transmembrane protease serine"/>
    <property type="match status" value="1"/>
</dbReference>
<keyword evidence="9" id="KW-1185">Reference proteome</keyword>
<dbReference type="PRINTS" id="PR00722">
    <property type="entry name" value="CHYMOTRYPSIN"/>
</dbReference>
<dbReference type="Gene3D" id="2.40.10.10">
    <property type="entry name" value="Trypsin-like serine proteases"/>
    <property type="match status" value="1"/>
</dbReference>
<keyword evidence="4 8" id="KW-0378">Hydrolase</keyword>
<evidence type="ECO:0000256" key="4">
    <source>
        <dbReference type="RuleBase" id="RU363034"/>
    </source>
</evidence>
<dbReference type="GO" id="GO:0006508">
    <property type="term" value="P:proteolysis"/>
    <property type="evidence" value="ECO:0007669"/>
    <property type="project" value="UniProtKB-KW"/>
</dbReference>
<evidence type="ECO:0000259" key="7">
    <source>
        <dbReference type="PROSITE" id="PS50240"/>
    </source>
</evidence>
<dbReference type="SUPFAM" id="SSF50494">
    <property type="entry name" value="Trypsin-like serine proteases"/>
    <property type="match status" value="1"/>
</dbReference>
<dbReference type="EC" id="3.4.21.-" evidence="8"/>
<feature type="signal peptide" evidence="6">
    <location>
        <begin position="1"/>
        <end position="24"/>
    </location>
</feature>
<proteinExistence type="inferred from homology"/>
<evidence type="ECO:0000256" key="2">
    <source>
        <dbReference type="ARBA" id="ARBA00023026"/>
    </source>
</evidence>
<dbReference type="PROSITE" id="PS00134">
    <property type="entry name" value="TRYPSIN_HIS"/>
    <property type="match status" value="1"/>
</dbReference>
<dbReference type="InterPro" id="IPR050430">
    <property type="entry name" value="Peptidase_S1"/>
</dbReference>
<evidence type="ECO:0000313" key="9">
    <source>
        <dbReference type="Proteomes" id="UP001224775"/>
    </source>
</evidence>
<dbReference type="PANTHER" id="PTHR24276">
    <property type="entry name" value="POLYSERASE-RELATED"/>
    <property type="match status" value="1"/>
</dbReference>
<protein>
    <submittedName>
        <fullName evidence="8">Trypsin-like serine protease</fullName>
        <ecNumber evidence="8">3.4.21.-</ecNumber>
    </submittedName>
</protein>
<name>A0AAD9D5A0_9STRA</name>
<evidence type="ECO:0000256" key="1">
    <source>
        <dbReference type="ARBA" id="ARBA00007664"/>
    </source>
</evidence>
<evidence type="ECO:0000313" key="8">
    <source>
        <dbReference type="EMBL" id="KAK1733438.1"/>
    </source>
</evidence>
<dbReference type="PANTHER" id="PTHR24276:SF91">
    <property type="entry name" value="AT26814P-RELATED"/>
    <property type="match status" value="1"/>
</dbReference>
<accession>A0AAD9D5A0</accession>
<evidence type="ECO:0000256" key="6">
    <source>
        <dbReference type="SAM" id="SignalP"/>
    </source>
</evidence>
<dbReference type="EMBL" id="JATAAI010000049">
    <property type="protein sequence ID" value="KAK1733438.1"/>
    <property type="molecule type" value="Genomic_DNA"/>
</dbReference>
<feature type="region of interest" description="Disordered" evidence="5">
    <location>
        <begin position="403"/>
        <end position="478"/>
    </location>
</feature>
<sequence>MMNMNILLCALSSALILFHGDVAAADNSGAQDTISTARRLRNHRIRPHDEQPQGVIKRDDYGHTVEVAAPQQLRGHVDTPPPFRPQQTKIVNGDIVTGQNGDYPFQVQLGGWICGGSLIAPDVVLTAAHCISGGGPSRVSIWDASRGRMTPRTVQSAVVHPDYKSSRLTDDIALIKLSDPALKVDADWGLVDNYDWGDHPPIIRLQRYQTPSGCTSLSEGQAEDITTMTVIGHGTIAYGGQMSGKLLKADVHYVQNSVCQKQYKNEDITDDMICASDTQEEQDACSGDSGGPLFTRLPADGHNLFTLVGTVSWGYGCAMKEYPGVYSRVAANTDWIDEKVCGDLSPNSCTADGKIRDYALESLTGGTSVSRRTKKNVSTNNAKAALYGNKLQEEVCELLGGSVDEETLPPAPSPASSSPTKSSTPPPIVSPTMPPTPPPIVSPTMPPTPAPSSSPPSSKRPTLPSGGGGGVVKKYTTPDVNKAGDNAKGVMFQIIARSKISITGLEILGKDAKESDVWIYYQNGSYDKFDALDKGKWNEVFMGKVMLDPDELVNIDLDEDITIPAGGTASLYIVSKKGVLFTKSSDKEFDIYAQNTDFDVQVGLSTKKDFQKPDKLAEFAGRIVYQS</sequence>
<evidence type="ECO:0000256" key="5">
    <source>
        <dbReference type="SAM" id="MobiDB-lite"/>
    </source>
</evidence>
<feature type="compositionally biased region" description="Low complexity" evidence="5">
    <location>
        <begin position="455"/>
        <end position="464"/>
    </location>
</feature>
<dbReference type="InterPro" id="IPR018114">
    <property type="entry name" value="TRYPSIN_HIS"/>
</dbReference>
<dbReference type="InterPro" id="IPR001254">
    <property type="entry name" value="Trypsin_dom"/>
</dbReference>
<dbReference type="Pfam" id="PF00089">
    <property type="entry name" value="Trypsin"/>
    <property type="match status" value="1"/>
</dbReference>
<dbReference type="AlphaFoldDB" id="A0AAD9D5A0"/>
<dbReference type="InterPro" id="IPR009003">
    <property type="entry name" value="Peptidase_S1_PA"/>
</dbReference>
<dbReference type="InterPro" id="IPR033116">
    <property type="entry name" value="TRYPSIN_SER"/>
</dbReference>
<dbReference type="InterPro" id="IPR043504">
    <property type="entry name" value="Peptidase_S1_PA_chymotrypsin"/>
</dbReference>